<dbReference type="GO" id="GO:1901678">
    <property type="term" value="P:iron coordination entity transport"/>
    <property type="evidence" value="ECO:0007669"/>
    <property type="project" value="UniProtKB-ARBA"/>
</dbReference>
<dbReference type="EMBL" id="JADEXG010000070">
    <property type="protein sequence ID" value="MBE9079853.1"/>
    <property type="molecule type" value="Genomic_DNA"/>
</dbReference>
<accession>A0A8J7DEK6</accession>
<dbReference type="RefSeq" id="WP_193911223.1">
    <property type="nucleotide sequence ID" value="NZ_JADEXG010000070.1"/>
</dbReference>
<dbReference type="InterPro" id="IPR051313">
    <property type="entry name" value="Bact_iron-sidero_bind"/>
</dbReference>
<dbReference type="GO" id="GO:0030288">
    <property type="term" value="C:outer membrane-bounded periplasmic space"/>
    <property type="evidence" value="ECO:0007669"/>
    <property type="project" value="TreeGrafter"/>
</dbReference>
<dbReference type="PANTHER" id="PTHR30532">
    <property type="entry name" value="IRON III DICITRATE-BINDING PERIPLASMIC PROTEIN"/>
    <property type="match status" value="1"/>
</dbReference>
<dbReference type="PROSITE" id="PS51257">
    <property type="entry name" value="PROKAR_LIPOPROTEIN"/>
    <property type="match status" value="1"/>
</dbReference>
<evidence type="ECO:0000313" key="7">
    <source>
        <dbReference type="Proteomes" id="UP000636505"/>
    </source>
</evidence>
<reference evidence="6" key="1">
    <citation type="submission" date="2020-10" db="EMBL/GenBank/DDBJ databases">
        <authorList>
            <person name="Castelo-Branco R."/>
            <person name="Eusebio N."/>
            <person name="Adriana R."/>
            <person name="Vieira A."/>
            <person name="Brugerolle De Fraissinette N."/>
            <person name="Rezende De Castro R."/>
            <person name="Schneider M.P."/>
            <person name="Vasconcelos V."/>
            <person name="Leao P.N."/>
        </authorList>
    </citation>
    <scope>NUCLEOTIDE SEQUENCE</scope>
    <source>
        <strain evidence="6">LEGE 07310</strain>
    </source>
</reference>
<name>A0A8J7DEK6_9CYAN</name>
<dbReference type="InterPro" id="IPR002491">
    <property type="entry name" value="ABC_transptr_periplasmic_BD"/>
</dbReference>
<dbReference type="Pfam" id="PF01497">
    <property type="entry name" value="Peripla_BP_2"/>
    <property type="match status" value="1"/>
</dbReference>
<comment type="similarity">
    <text evidence="2">Belongs to the bacterial solute-binding protein 8 family.</text>
</comment>
<proteinExistence type="inferred from homology"/>
<evidence type="ECO:0000259" key="5">
    <source>
        <dbReference type="PROSITE" id="PS50983"/>
    </source>
</evidence>
<evidence type="ECO:0000256" key="2">
    <source>
        <dbReference type="ARBA" id="ARBA00008814"/>
    </source>
</evidence>
<dbReference type="PANTHER" id="PTHR30532:SF24">
    <property type="entry name" value="FERRIC ENTEROBACTIN-BINDING PERIPLASMIC PROTEIN FEPB"/>
    <property type="match status" value="1"/>
</dbReference>
<comment type="subcellular location">
    <subcellularLocation>
        <location evidence="1">Cell envelope</location>
    </subcellularLocation>
</comment>
<dbReference type="Gene3D" id="3.40.50.1980">
    <property type="entry name" value="Nitrogenase molybdenum iron protein domain"/>
    <property type="match status" value="2"/>
</dbReference>
<keyword evidence="7" id="KW-1185">Reference proteome</keyword>
<evidence type="ECO:0000256" key="3">
    <source>
        <dbReference type="ARBA" id="ARBA00022448"/>
    </source>
</evidence>
<gene>
    <name evidence="6" type="ORF">IQ241_21575</name>
</gene>
<comment type="caution">
    <text evidence="6">The sequence shown here is derived from an EMBL/GenBank/DDBJ whole genome shotgun (WGS) entry which is preliminary data.</text>
</comment>
<dbReference type="CDD" id="cd01146">
    <property type="entry name" value="FhuD"/>
    <property type="match status" value="1"/>
</dbReference>
<feature type="domain" description="Fe/B12 periplasmic-binding" evidence="5">
    <location>
        <begin position="60"/>
        <end position="334"/>
    </location>
</feature>
<keyword evidence="3" id="KW-0813">Transport</keyword>
<evidence type="ECO:0000256" key="4">
    <source>
        <dbReference type="ARBA" id="ARBA00022729"/>
    </source>
</evidence>
<protein>
    <submittedName>
        <fullName evidence="6">Iron-siderophore ABC transporter substrate-binding protein</fullName>
    </submittedName>
</protein>
<dbReference type="AlphaFoldDB" id="A0A8J7DEK6"/>
<dbReference type="PROSITE" id="PS50983">
    <property type="entry name" value="FE_B12_PBP"/>
    <property type="match status" value="1"/>
</dbReference>
<organism evidence="6 7">
    <name type="scientific">Vasconcelosia minhoensis LEGE 07310</name>
    <dbReference type="NCBI Taxonomy" id="915328"/>
    <lineage>
        <taxon>Bacteria</taxon>
        <taxon>Bacillati</taxon>
        <taxon>Cyanobacteriota</taxon>
        <taxon>Cyanophyceae</taxon>
        <taxon>Nodosilineales</taxon>
        <taxon>Cymatolegaceae</taxon>
        <taxon>Vasconcelosia</taxon>
        <taxon>Vasconcelosia minhoensis</taxon>
    </lineage>
</organism>
<dbReference type="SUPFAM" id="SSF53807">
    <property type="entry name" value="Helical backbone' metal receptor"/>
    <property type="match status" value="1"/>
</dbReference>
<keyword evidence="4" id="KW-0732">Signal</keyword>
<dbReference type="Proteomes" id="UP000636505">
    <property type="component" value="Unassembled WGS sequence"/>
</dbReference>
<sequence>MKVELRAKFWVLGALMLFFISACSSRSQKPSEIEAQPSVGDCQIIQHEAGETEICGNPQKAAVLGPHMLDILLSLGEQPAGYAEWYTEGVGNPVTEIPVLDSRVTTQPLNLGLRNTPSLEALVKLKPDIILGESLHEPYYSKFSDIAPTLLFSGQGNDWKHSIPKIAQVFGREEQAQKVIEAHRQKLAETRAELAPVTDRYPRVLIFATPQLPNSINVRTGESLSGTLFEQLGFELALPKNQQAEFGEIPVSLEVLPQLEADIVIVIVTDYLHDDAMEQVKQAWKQNPITQSMQASKEGRVYFVEYYTWGSNMRGPIAADIILDETRQLLLPLASKLNR</sequence>
<evidence type="ECO:0000256" key="1">
    <source>
        <dbReference type="ARBA" id="ARBA00004196"/>
    </source>
</evidence>
<evidence type="ECO:0000313" key="6">
    <source>
        <dbReference type="EMBL" id="MBE9079853.1"/>
    </source>
</evidence>